<feature type="transmembrane region" description="Helical" evidence="1">
    <location>
        <begin position="59"/>
        <end position="80"/>
    </location>
</feature>
<accession>A0A8D8TYG3</accession>
<dbReference type="AlphaFoldDB" id="A0A8D8TYG3"/>
<dbReference type="EMBL" id="HBUF01308201">
    <property type="protein sequence ID" value="CAG6692622.1"/>
    <property type="molecule type" value="Transcribed_RNA"/>
</dbReference>
<keyword evidence="1" id="KW-1133">Transmembrane helix</keyword>
<evidence type="ECO:0000313" key="2">
    <source>
        <dbReference type="EMBL" id="CAG6692622.1"/>
    </source>
</evidence>
<keyword evidence="1" id="KW-0472">Membrane</keyword>
<protein>
    <submittedName>
        <fullName evidence="2">Uncharacterized protein</fullName>
    </submittedName>
</protein>
<organism evidence="2">
    <name type="scientific">Cacopsylla melanoneura</name>
    <dbReference type="NCBI Taxonomy" id="428564"/>
    <lineage>
        <taxon>Eukaryota</taxon>
        <taxon>Metazoa</taxon>
        <taxon>Ecdysozoa</taxon>
        <taxon>Arthropoda</taxon>
        <taxon>Hexapoda</taxon>
        <taxon>Insecta</taxon>
        <taxon>Pterygota</taxon>
        <taxon>Neoptera</taxon>
        <taxon>Paraneoptera</taxon>
        <taxon>Hemiptera</taxon>
        <taxon>Sternorrhyncha</taxon>
        <taxon>Psylloidea</taxon>
        <taxon>Psyllidae</taxon>
        <taxon>Psyllinae</taxon>
        <taxon>Cacopsylla</taxon>
    </lineage>
</organism>
<reference evidence="2" key="1">
    <citation type="submission" date="2021-05" db="EMBL/GenBank/DDBJ databases">
        <authorList>
            <person name="Alioto T."/>
            <person name="Alioto T."/>
            <person name="Gomez Garrido J."/>
        </authorList>
    </citation>
    <scope>NUCLEOTIDE SEQUENCE</scope>
</reference>
<proteinExistence type="predicted"/>
<dbReference type="EMBL" id="HBUF01308202">
    <property type="protein sequence ID" value="CAG6692623.1"/>
    <property type="molecule type" value="Transcribed_RNA"/>
</dbReference>
<name>A0A8D8TYG3_9HEMI</name>
<evidence type="ECO:0000256" key="1">
    <source>
        <dbReference type="SAM" id="Phobius"/>
    </source>
</evidence>
<sequence length="100" mass="11054">MSLHFLYNTSNDFSILSNLVQNRSFVPAIRQICELEGNFSGLILFTMKSSLPPGFVTQVTLQFGLLILFLTTFPISLVWLSPIMNKFTGLLSTLGGGFCS</sequence>
<keyword evidence="1" id="KW-0812">Transmembrane</keyword>